<dbReference type="EMBL" id="CM001224">
    <property type="protein sequence ID" value="AET01864.1"/>
    <property type="molecule type" value="Genomic_DNA"/>
</dbReference>
<reference evidence="2" key="3">
    <citation type="submission" date="2015-04" db="UniProtKB">
        <authorList>
            <consortium name="EnsemblPlants"/>
        </authorList>
    </citation>
    <scope>IDENTIFICATION</scope>
    <source>
        <strain evidence="2">cv. Jemalong A17</strain>
    </source>
</reference>
<organism evidence="1 3">
    <name type="scientific">Medicago truncatula</name>
    <name type="common">Barrel medic</name>
    <name type="synonym">Medicago tribuloides</name>
    <dbReference type="NCBI Taxonomy" id="3880"/>
    <lineage>
        <taxon>Eukaryota</taxon>
        <taxon>Viridiplantae</taxon>
        <taxon>Streptophyta</taxon>
        <taxon>Embryophyta</taxon>
        <taxon>Tracheophyta</taxon>
        <taxon>Spermatophyta</taxon>
        <taxon>Magnoliopsida</taxon>
        <taxon>eudicotyledons</taxon>
        <taxon>Gunneridae</taxon>
        <taxon>Pentapetalae</taxon>
        <taxon>rosids</taxon>
        <taxon>fabids</taxon>
        <taxon>Fabales</taxon>
        <taxon>Fabaceae</taxon>
        <taxon>Papilionoideae</taxon>
        <taxon>50 kb inversion clade</taxon>
        <taxon>NPAAA clade</taxon>
        <taxon>Hologalegina</taxon>
        <taxon>IRL clade</taxon>
        <taxon>Trifolieae</taxon>
        <taxon>Medicago</taxon>
    </lineage>
</organism>
<keyword evidence="3" id="KW-1185">Reference proteome</keyword>
<proteinExistence type="predicted"/>
<reference evidence="1 3" key="2">
    <citation type="journal article" date="2014" name="BMC Genomics">
        <title>An improved genome release (version Mt4.0) for the model legume Medicago truncatula.</title>
        <authorList>
            <person name="Tang H."/>
            <person name="Krishnakumar V."/>
            <person name="Bidwell S."/>
            <person name="Rosen B."/>
            <person name="Chan A."/>
            <person name="Zhou S."/>
            <person name="Gentzbittel L."/>
            <person name="Childs K.L."/>
            <person name="Yandell M."/>
            <person name="Gundlach H."/>
            <person name="Mayer K.F."/>
            <person name="Schwartz D.C."/>
            <person name="Town C.D."/>
        </authorList>
    </citation>
    <scope>GENOME REANNOTATION</scope>
    <source>
        <strain evidence="2 3">cv. Jemalong A17</strain>
    </source>
</reference>
<gene>
    <name evidence="1" type="ordered locus">MTR_8g022450</name>
</gene>
<sequence>MIHQPATSLYEGQGDCMLEANELLKMRKNYDKYLCTKNRLRVDPERQPVVFKYNEG</sequence>
<dbReference type="HOGENOM" id="CLU_3017335_0_0_1"/>
<dbReference type="PaxDb" id="3880-AET01864"/>
<evidence type="ECO:0000313" key="2">
    <source>
        <dbReference type="EnsemblPlants" id="AET01864"/>
    </source>
</evidence>
<accession>G7L8E3</accession>
<evidence type="ECO:0000313" key="3">
    <source>
        <dbReference type="Proteomes" id="UP000002051"/>
    </source>
</evidence>
<name>G7L8E3_MEDTR</name>
<dbReference type="EnsemblPlants" id="AET01864">
    <property type="protein sequence ID" value="AET01864"/>
    <property type="gene ID" value="MTR_8g022450"/>
</dbReference>
<dbReference type="AlphaFoldDB" id="G7L8E3"/>
<protein>
    <submittedName>
        <fullName evidence="1 2">Uncharacterized protein</fullName>
    </submittedName>
</protein>
<dbReference type="Proteomes" id="UP000002051">
    <property type="component" value="Chromosome 8"/>
</dbReference>
<reference evidence="1 3" key="1">
    <citation type="journal article" date="2011" name="Nature">
        <title>The Medicago genome provides insight into the evolution of rhizobial symbioses.</title>
        <authorList>
            <person name="Young N.D."/>
            <person name="Debelle F."/>
            <person name="Oldroyd G.E."/>
            <person name="Geurts R."/>
            <person name="Cannon S.B."/>
            <person name="Udvardi M.K."/>
            <person name="Benedito V.A."/>
            <person name="Mayer K.F."/>
            <person name="Gouzy J."/>
            <person name="Schoof H."/>
            <person name="Van de Peer Y."/>
            <person name="Proost S."/>
            <person name="Cook D.R."/>
            <person name="Meyers B.C."/>
            <person name="Spannagl M."/>
            <person name="Cheung F."/>
            <person name="De Mita S."/>
            <person name="Krishnakumar V."/>
            <person name="Gundlach H."/>
            <person name="Zhou S."/>
            <person name="Mudge J."/>
            <person name="Bharti A.K."/>
            <person name="Murray J.D."/>
            <person name="Naoumkina M.A."/>
            <person name="Rosen B."/>
            <person name="Silverstein K.A."/>
            <person name="Tang H."/>
            <person name="Rombauts S."/>
            <person name="Zhao P.X."/>
            <person name="Zhou P."/>
            <person name="Barbe V."/>
            <person name="Bardou P."/>
            <person name="Bechner M."/>
            <person name="Bellec A."/>
            <person name="Berger A."/>
            <person name="Berges H."/>
            <person name="Bidwell S."/>
            <person name="Bisseling T."/>
            <person name="Choisne N."/>
            <person name="Couloux A."/>
            <person name="Denny R."/>
            <person name="Deshpande S."/>
            <person name="Dai X."/>
            <person name="Doyle J.J."/>
            <person name="Dudez A.M."/>
            <person name="Farmer A.D."/>
            <person name="Fouteau S."/>
            <person name="Franken C."/>
            <person name="Gibelin C."/>
            <person name="Gish J."/>
            <person name="Goldstein S."/>
            <person name="Gonzalez A.J."/>
            <person name="Green P.J."/>
            <person name="Hallab A."/>
            <person name="Hartog M."/>
            <person name="Hua A."/>
            <person name="Humphray S.J."/>
            <person name="Jeong D.H."/>
            <person name="Jing Y."/>
            <person name="Jocker A."/>
            <person name="Kenton S.M."/>
            <person name="Kim D.J."/>
            <person name="Klee K."/>
            <person name="Lai H."/>
            <person name="Lang C."/>
            <person name="Lin S."/>
            <person name="Macmil S.L."/>
            <person name="Magdelenat G."/>
            <person name="Matthews L."/>
            <person name="McCorrison J."/>
            <person name="Monaghan E.L."/>
            <person name="Mun J.H."/>
            <person name="Najar F.Z."/>
            <person name="Nicholson C."/>
            <person name="Noirot C."/>
            <person name="O'Bleness M."/>
            <person name="Paule C.R."/>
            <person name="Poulain J."/>
            <person name="Prion F."/>
            <person name="Qin B."/>
            <person name="Qu C."/>
            <person name="Retzel E.F."/>
            <person name="Riddle C."/>
            <person name="Sallet E."/>
            <person name="Samain S."/>
            <person name="Samson N."/>
            <person name="Sanders I."/>
            <person name="Saurat O."/>
            <person name="Scarpelli C."/>
            <person name="Schiex T."/>
            <person name="Segurens B."/>
            <person name="Severin A.J."/>
            <person name="Sherrier D.J."/>
            <person name="Shi R."/>
            <person name="Sims S."/>
            <person name="Singer S.R."/>
            <person name="Sinharoy S."/>
            <person name="Sterck L."/>
            <person name="Viollet A."/>
            <person name="Wang B.B."/>
            <person name="Wang K."/>
            <person name="Wang M."/>
            <person name="Wang X."/>
            <person name="Warfsmann J."/>
            <person name="Weissenbach J."/>
            <person name="White D.D."/>
            <person name="White J.D."/>
            <person name="Wiley G.B."/>
            <person name="Wincker P."/>
            <person name="Xing Y."/>
            <person name="Yang L."/>
            <person name="Yao Z."/>
            <person name="Ying F."/>
            <person name="Zhai J."/>
            <person name="Zhou L."/>
            <person name="Zuber A."/>
            <person name="Denarie J."/>
            <person name="Dixon R.A."/>
            <person name="May G.D."/>
            <person name="Schwartz D.C."/>
            <person name="Rogers J."/>
            <person name="Quetier F."/>
            <person name="Town C.D."/>
            <person name="Roe B.A."/>
        </authorList>
    </citation>
    <scope>NUCLEOTIDE SEQUENCE [LARGE SCALE GENOMIC DNA]</scope>
    <source>
        <strain evidence="1">A17</strain>
        <strain evidence="2 3">cv. Jemalong A17</strain>
    </source>
</reference>
<evidence type="ECO:0000313" key="1">
    <source>
        <dbReference type="EMBL" id="AET01864.1"/>
    </source>
</evidence>